<evidence type="ECO:0000313" key="3">
    <source>
        <dbReference type="Proteomes" id="UP000272942"/>
    </source>
</evidence>
<dbReference type="EMBL" id="UZAN01040301">
    <property type="protein sequence ID" value="VDP69179.1"/>
    <property type="molecule type" value="Genomic_DNA"/>
</dbReference>
<feature type="compositionally biased region" description="Low complexity" evidence="1">
    <location>
        <begin position="75"/>
        <end position="91"/>
    </location>
</feature>
<evidence type="ECO:0000313" key="4">
    <source>
        <dbReference type="WBParaSite" id="ECPE_0000334101-mRNA-1"/>
    </source>
</evidence>
<feature type="compositionally biased region" description="Basic and acidic residues" evidence="1">
    <location>
        <begin position="133"/>
        <end position="145"/>
    </location>
</feature>
<feature type="compositionally biased region" description="Basic residues" evidence="1">
    <location>
        <begin position="105"/>
        <end position="127"/>
    </location>
</feature>
<dbReference type="WBParaSite" id="ECPE_0000334101-mRNA-1">
    <property type="protein sequence ID" value="ECPE_0000334101-mRNA-1"/>
    <property type="gene ID" value="ECPE_0000334101"/>
</dbReference>
<name>A0A183A8Q3_9TREM</name>
<dbReference type="AlphaFoldDB" id="A0A183A8Q3"/>
<gene>
    <name evidence="2" type="ORF">ECPE_LOCUS3338</name>
</gene>
<proteinExistence type="predicted"/>
<dbReference type="SUPFAM" id="SSF54001">
    <property type="entry name" value="Cysteine proteinases"/>
    <property type="match status" value="1"/>
</dbReference>
<dbReference type="Proteomes" id="UP000272942">
    <property type="component" value="Unassembled WGS sequence"/>
</dbReference>
<reference evidence="4" key="1">
    <citation type="submission" date="2016-06" db="UniProtKB">
        <authorList>
            <consortium name="WormBaseParasite"/>
        </authorList>
    </citation>
    <scope>IDENTIFICATION</scope>
</reference>
<dbReference type="Gene3D" id="3.90.70.10">
    <property type="entry name" value="Cysteine proteinases"/>
    <property type="match status" value="1"/>
</dbReference>
<feature type="region of interest" description="Disordered" evidence="1">
    <location>
        <begin position="75"/>
        <end position="145"/>
    </location>
</feature>
<accession>A0A183A8Q3</accession>
<reference evidence="2 3" key="2">
    <citation type="submission" date="2018-11" db="EMBL/GenBank/DDBJ databases">
        <authorList>
            <consortium name="Pathogen Informatics"/>
        </authorList>
    </citation>
    <scope>NUCLEOTIDE SEQUENCE [LARGE SCALE GENOMIC DNA]</scope>
    <source>
        <strain evidence="2 3">Egypt</strain>
    </source>
</reference>
<dbReference type="InterPro" id="IPR038765">
    <property type="entry name" value="Papain-like_cys_pep_sf"/>
</dbReference>
<evidence type="ECO:0000256" key="1">
    <source>
        <dbReference type="SAM" id="MobiDB-lite"/>
    </source>
</evidence>
<protein>
    <submittedName>
        <fullName evidence="4">UCH domain-containing protein</fullName>
    </submittedName>
</protein>
<dbReference type="CDD" id="cd02257">
    <property type="entry name" value="Peptidase_C19"/>
    <property type="match status" value="1"/>
</dbReference>
<evidence type="ECO:0000313" key="2">
    <source>
        <dbReference type="EMBL" id="VDP69179.1"/>
    </source>
</evidence>
<keyword evidence="3" id="KW-1185">Reference proteome</keyword>
<organism evidence="4">
    <name type="scientific">Echinostoma caproni</name>
    <dbReference type="NCBI Taxonomy" id="27848"/>
    <lineage>
        <taxon>Eukaryota</taxon>
        <taxon>Metazoa</taxon>
        <taxon>Spiralia</taxon>
        <taxon>Lophotrochozoa</taxon>
        <taxon>Platyhelminthes</taxon>
        <taxon>Trematoda</taxon>
        <taxon>Digenea</taxon>
        <taxon>Plagiorchiida</taxon>
        <taxon>Echinostomata</taxon>
        <taxon>Echinostomatoidea</taxon>
        <taxon>Echinostomatidae</taxon>
        <taxon>Echinostoma</taxon>
    </lineage>
</organism>
<sequence length="145" mass="15845">MLQGTFFTALLDLSPRMNQQDAAEFLTCLLDMLHSEMKPKRDNSNNGSLASGSVSSLTSSMEAAVRPGCCKNSNENADNGNCDNNNGCINADQESNGSNHSSREHSKKGSKLKNMKLSLRKHSSRRTRCIECSSRDDLSKTEAAR</sequence>
<feature type="compositionally biased region" description="Low complexity" evidence="1">
    <location>
        <begin position="44"/>
        <end position="58"/>
    </location>
</feature>
<feature type="region of interest" description="Disordered" evidence="1">
    <location>
        <begin position="38"/>
        <end position="58"/>
    </location>
</feature>